<feature type="region of interest" description="Disordered" evidence="1">
    <location>
        <begin position="1"/>
        <end position="63"/>
    </location>
</feature>
<accession>A0A2R8ANC0</accession>
<organism evidence="2 3">
    <name type="scientific">Pseudoprimorskyibacter insulae</name>
    <dbReference type="NCBI Taxonomy" id="1695997"/>
    <lineage>
        <taxon>Bacteria</taxon>
        <taxon>Pseudomonadati</taxon>
        <taxon>Pseudomonadota</taxon>
        <taxon>Alphaproteobacteria</taxon>
        <taxon>Rhodobacterales</taxon>
        <taxon>Paracoccaceae</taxon>
        <taxon>Pseudoprimorskyibacter</taxon>
    </lineage>
</organism>
<dbReference type="RefSeq" id="WP_108884221.1">
    <property type="nucleotide sequence ID" value="NZ_OMOJ01000001.1"/>
</dbReference>
<protein>
    <submittedName>
        <fullName evidence="2">Uncharacterized protein</fullName>
    </submittedName>
</protein>
<reference evidence="3" key="1">
    <citation type="submission" date="2018-03" db="EMBL/GenBank/DDBJ databases">
        <authorList>
            <person name="Rodrigo-Torres L."/>
            <person name="Arahal R. D."/>
            <person name="Lucena T."/>
        </authorList>
    </citation>
    <scope>NUCLEOTIDE SEQUENCE [LARGE SCALE GENOMIC DNA]</scope>
    <source>
        <strain evidence="3">CECT 8871</strain>
    </source>
</reference>
<dbReference type="Proteomes" id="UP000244904">
    <property type="component" value="Unassembled WGS sequence"/>
</dbReference>
<dbReference type="AlphaFoldDB" id="A0A2R8ANC0"/>
<dbReference type="EMBL" id="OMOJ01000001">
    <property type="protein sequence ID" value="SPF77510.1"/>
    <property type="molecule type" value="Genomic_DNA"/>
</dbReference>
<evidence type="ECO:0000313" key="3">
    <source>
        <dbReference type="Proteomes" id="UP000244904"/>
    </source>
</evidence>
<evidence type="ECO:0000313" key="2">
    <source>
        <dbReference type="EMBL" id="SPF77510.1"/>
    </source>
</evidence>
<keyword evidence="3" id="KW-1185">Reference proteome</keyword>
<name>A0A2R8ANC0_9RHOB</name>
<sequence length="63" mass="6844">MIKDMGKRLLRRTKPAQDKPTPDLTELWPAAAEAKPNGPFSTAPAGVWACPSDGLDDLRRNGL</sequence>
<gene>
    <name evidence="2" type="ORF">PRI8871_00093</name>
</gene>
<evidence type="ECO:0000256" key="1">
    <source>
        <dbReference type="SAM" id="MobiDB-lite"/>
    </source>
</evidence>
<proteinExistence type="predicted"/>